<sequence length="69" mass="7704">MKNMSAHNIAKTTLKRSERTYLEDGELNRQNGGIAKKANFGKSYCQTDGSDGIGDLKRREDNGFQPLKV</sequence>
<protein>
    <submittedName>
        <fullName evidence="2">Uncharacterized protein</fullName>
    </submittedName>
</protein>
<dbReference type="EMBL" id="JARKNE010000002">
    <property type="protein sequence ID" value="KAK5841635.1"/>
    <property type="molecule type" value="Genomic_DNA"/>
</dbReference>
<comment type="caution">
    <text evidence="2">The sequence shown here is derived from an EMBL/GenBank/DDBJ whole genome shotgun (WGS) entry which is preliminary data.</text>
</comment>
<evidence type="ECO:0000256" key="1">
    <source>
        <dbReference type="SAM" id="MobiDB-lite"/>
    </source>
</evidence>
<evidence type="ECO:0000313" key="2">
    <source>
        <dbReference type="EMBL" id="KAK5841635.1"/>
    </source>
</evidence>
<dbReference type="Proteomes" id="UP001358586">
    <property type="component" value="Chromosome 2"/>
</dbReference>
<accession>A0ABR0QQP7</accession>
<proteinExistence type="predicted"/>
<reference evidence="2 3" key="1">
    <citation type="submission" date="2023-03" db="EMBL/GenBank/DDBJ databases">
        <title>WGS of Gossypium arboreum.</title>
        <authorList>
            <person name="Yu D."/>
        </authorList>
    </citation>
    <scope>NUCLEOTIDE SEQUENCE [LARGE SCALE GENOMIC DNA]</scope>
    <source>
        <tissue evidence="2">Leaf</tissue>
    </source>
</reference>
<name>A0ABR0QQP7_GOSAR</name>
<feature type="region of interest" description="Disordered" evidence="1">
    <location>
        <begin position="49"/>
        <end position="69"/>
    </location>
</feature>
<evidence type="ECO:0000313" key="3">
    <source>
        <dbReference type="Proteomes" id="UP001358586"/>
    </source>
</evidence>
<keyword evidence="3" id="KW-1185">Reference proteome</keyword>
<organism evidence="2 3">
    <name type="scientific">Gossypium arboreum</name>
    <name type="common">Tree cotton</name>
    <name type="synonym">Gossypium nanking</name>
    <dbReference type="NCBI Taxonomy" id="29729"/>
    <lineage>
        <taxon>Eukaryota</taxon>
        <taxon>Viridiplantae</taxon>
        <taxon>Streptophyta</taxon>
        <taxon>Embryophyta</taxon>
        <taxon>Tracheophyta</taxon>
        <taxon>Spermatophyta</taxon>
        <taxon>Magnoliopsida</taxon>
        <taxon>eudicotyledons</taxon>
        <taxon>Gunneridae</taxon>
        <taxon>Pentapetalae</taxon>
        <taxon>rosids</taxon>
        <taxon>malvids</taxon>
        <taxon>Malvales</taxon>
        <taxon>Malvaceae</taxon>
        <taxon>Malvoideae</taxon>
        <taxon>Gossypium</taxon>
    </lineage>
</organism>
<gene>
    <name evidence="2" type="ORF">PVK06_003956</name>
</gene>